<dbReference type="NCBIfam" id="NF009538">
    <property type="entry name" value="PRK12904.1"/>
    <property type="match status" value="1"/>
</dbReference>
<gene>
    <name evidence="15" type="ORF">METZ01_LOCUS75396</name>
</gene>
<keyword evidence="9" id="KW-1278">Translocase</keyword>
<evidence type="ECO:0000313" key="15">
    <source>
        <dbReference type="EMBL" id="SVA22542.1"/>
    </source>
</evidence>
<dbReference type="SUPFAM" id="SSF52540">
    <property type="entry name" value="P-loop containing nucleoside triphosphate hydrolases"/>
    <property type="match status" value="2"/>
</dbReference>
<dbReference type="FunFam" id="3.90.1440.10:FF:000001">
    <property type="entry name" value="Preprotein translocase subunit SecA"/>
    <property type="match status" value="1"/>
</dbReference>
<dbReference type="SMART" id="SM00957">
    <property type="entry name" value="SecA_DEAD"/>
    <property type="match status" value="1"/>
</dbReference>
<dbReference type="InterPro" id="IPR044722">
    <property type="entry name" value="SecA_SF2_C"/>
</dbReference>
<dbReference type="GO" id="GO:0005524">
    <property type="term" value="F:ATP binding"/>
    <property type="evidence" value="ECO:0007669"/>
    <property type="project" value="UniProtKB-KW"/>
</dbReference>
<evidence type="ECO:0000256" key="6">
    <source>
        <dbReference type="ARBA" id="ARBA00022741"/>
    </source>
</evidence>
<dbReference type="InterPro" id="IPR000185">
    <property type="entry name" value="SecA"/>
</dbReference>
<dbReference type="InterPro" id="IPR011116">
    <property type="entry name" value="SecA_Wing/Scaffold"/>
</dbReference>
<keyword evidence="8" id="KW-0653">Protein transport</keyword>
<dbReference type="PROSITE" id="PS01312">
    <property type="entry name" value="SECA"/>
    <property type="match status" value="1"/>
</dbReference>
<evidence type="ECO:0000259" key="13">
    <source>
        <dbReference type="PROSITE" id="PS51194"/>
    </source>
</evidence>
<keyword evidence="6" id="KW-0547">Nucleotide-binding</keyword>
<dbReference type="InterPro" id="IPR014018">
    <property type="entry name" value="SecA_motor_DEAD"/>
</dbReference>
<dbReference type="PANTHER" id="PTHR30612:SF0">
    <property type="entry name" value="CHLOROPLAST PROTEIN-TRANSPORTING ATPASE"/>
    <property type="match status" value="1"/>
</dbReference>
<proteinExistence type="inferred from homology"/>
<dbReference type="Gene3D" id="3.40.50.300">
    <property type="entry name" value="P-loop containing nucleotide triphosphate hydrolases"/>
    <property type="match status" value="2"/>
</dbReference>
<dbReference type="AlphaFoldDB" id="A0A381U2S7"/>
<dbReference type="InterPro" id="IPR014001">
    <property type="entry name" value="Helicase_ATP-bd"/>
</dbReference>
<dbReference type="Gene3D" id="3.90.1440.10">
    <property type="entry name" value="SecA, preprotein cross-linking domain"/>
    <property type="match status" value="1"/>
</dbReference>
<reference evidence="15" key="1">
    <citation type="submission" date="2018-05" db="EMBL/GenBank/DDBJ databases">
        <authorList>
            <person name="Lanie J.A."/>
            <person name="Ng W.-L."/>
            <person name="Kazmierczak K.M."/>
            <person name="Andrzejewski T.M."/>
            <person name="Davidsen T.M."/>
            <person name="Wayne K.J."/>
            <person name="Tettelin H."/>
            <person name="Glass J.I."/>
            <person name="Rusch D."/>
            <person name="Podicherti R."/>
            <person name="Tsui H.-C.T."/>
            <person name="Winkler M.E."/>
        </authorList>
    </citation>
    <scope>NUCLEOTIDE SEQUENCE</scope>
</reference>
<name>A0A381U2S7_9ZZZZ</name>
<dbReference type="FunFam" id="3.40.50.300:FF:000113">
    <property type="entry name" value="Preprotein translocase subunit SecA"/>
    <property type="match status" value="1"/>
</dbReference>
<dbReference type="Pfam" id="PF01043">
    <property type="entry name" value="SecA_PP_bind"/>
    <property type="match status" value="1"/>
</dbReference>
<dbReference type="GO" id="GO:0005886">
    <property type="term" value="C:plasma membrane"/>
    <property type="evidence" value="ECO:0007669"/>
    <property type="project" value="UniProtKB-SubCell"/>
</dbReference>
<dbReference type="Gene3D" id="1.10.3060.10">
    <property type="entry name" value="Helical scaffold and wing domains of SecA"/>
    <property type="match status" value="1"/>
</dbReference>
<organism evidence="15">
    <name type="scientific">marine metagenome</name>
    <dbReference type="NCBI Taxonomy" id="408172"/>
    <lineage>
        <taxon>unclassified sequences</taxon>
        <taxon>metagenomes</taxon>
        <taxon>ecological metagenomes</taxon>
    </lineage>
</organism>
<dbReference type="GO" id="GO:0003743">
    <property type="term" value="F:translation initiation factor activity"/>
    <property type="evidence" value="ECO:0007669"/>
    <property type="project" value="InterPro"/>
</dbReference>
<feature type="non-terminal residue" evidence="15">
    <location>
        <position position="714"/>
    </location>
</feature>
<dbReference type="HAMAP" id="MF_01382">
    <property type="entry name" value="SecA"/>
    <property type="match status" value="1"/>
</dbReference>
<dbReference type="InterPro" id="IPR027417">
    <property type="entry name" value="P-loop_NTPase"/>
</dbReference>
<dbReference type="Pfam" id="PF07516">
    <property type="entry name" value="SecA_SW"/>
    <property type="match status" value="1"/>
</dbReference>
<comment type="similarity">
    <text evidence="2">Belongs to the SecA family.</text>
</comment>
<dbReference type="GO" id="GO:0043952">
    <property type="term" value="P:protein transport by the Sec complex"/>
    <property type="evidence" value="ECO:0007669"/>
    <property type="project" value="TreeGrafter"/>
</dbReference>
<evidence type="ECO:0000256" key="7">
    <source>
        <dbReference type="ARBA" id="ARBA00022840"/>
    </source>
</evidence>
<keyword evidence="7" id="KW-0067">ATP-binding</keyword>
<dbReference type="InterPro" id="IPR011115">
    <property type="entry name" value="SecA_DEAD"/>
</dbReference>
<keyword evidence="4" id="KW-1003">Cell membrane</keyword>
<accession>A0A381U2S7</accession>
<evidence type="ECO:0000256" key="9">
    <source>
        <dbReference type="ARBA" id="ARBA00022967"/>
    </source>
</evidence>
<evidence type="ECO:0000256" key="1">
    <source>
        <dbReference type="ARBA" id="ARBA00004413"/>
    </source>
</evidence>
<dbReference type="InterPro" id="IPR036266">
    <property type="entry name" value="SecA_Wing/Scaffold_sf"/>
</dbReference>
<evidence type="ECO:0000256" key="8">
    <source>
        <dbReference type="ARBA" id="ARBA00022927"/>
    </source>
</evidence>
<dbReference type="SUPFAM" id="SSF81886">
    <property type="entry name" value="Helical scaffold and wing domains of SecA"/>
    <property type="match status" value="1"/>
</dbReference>
<dbReference type="GO" id="GO:0006886">
    <property type="term" value="P:intracellular protein transport"/>
    <property type="evidence" value="ECO:0007669"/>
    <property type="project" value="InterPro"/>
</dbReference>
<evidence type="ECO:0000256" key="10">
    <source>
        <dbReference type="ARBA" id="ARBA00023010"/>
    </source>
</evidence>
<dbReference type="SUPFAM" id="SSF81767">
    <property type="entry name" value="Pre-protein crosslinking domain of SecA"/>
    <property type="match status" value="1"/>
</dbReference>
<dbReference type="SMART" id="SM00958">
    <property type="entry name" value="SecA_PP_bind"/>
    <property type="match status" value="1"/>
</dbReference>
<dbReference type="PANTHER" id="PTHR30612">
    <property type="entry name" value="SECA INNER MEMBRANE COMPONENT OF SEC PROTEIN SECRETION SYSTEM"/>
    <property type="match status" value="1"/>
</dbReference>
<dbReference type="CDD" id="cd17928">
    <property type="entry name" value="DEXDc_SecA"/>
    <property type="match status" value="1"/>
</dbReference>
<keyword evidence="11" id="KW-0472">Membrane</keyword>
<dbReference type="InterPro" id="IPR011130">
    <property type="entry name" value="SecA_preprotein_X-link_dom"/>
</dbReference>
<dbReference type="PROSITE" id="PS51192">
    <property type="entry name" value="HELICASE_ATP_BIND_1"/>
    <property type="match status" value="1"/>
</dbReference>
<evidence type="ECO:0000256" key="3">
    <source>
        <dbReference type="ARBA" id="ARBA00022448"/>
    </source>
</evidence>
<feature type="domain" description="Helicase C-terminal" evidence="13">
    <location>
        <begin position="491"/>
        <end position="690"/>
    </location>
</feature>
<sequence length="714" mass="80020">MIKATLNSFRGIFGSRNQRLLKGYGRLVKAINALESEFKDLSDEDLSSITAELKSQYVTDGDLEALLPQAFAAVREASRRTLRLRHFDVQLIGGIVLHVGKIAEMRTGEGKTLAATLPAYLNALTGRGVHIVTVNDYLAQRDADWMGPIYRFLGMEVGVVKSGQTPDDKRRAYEADITYGTNNEFGFDYLRDNLALRKEDRAQRELAFAIVDEVDSILIDEARTPLIISGRSEESTELYVKINHLVPKLKPHSPPAGAANEEIEAGRVQLMDVNGEDRGEMVLRDALDHAQQNGQHLVEIDAKTKPAKCQLIIPGDFLVDEKAKQAHLTEEGHDRVEKLLAEAGALESGDSLYDAANIRLMHHLTAALRAHALFRREVDYIVQEGEVVIVDEFTGRTMPGRRWSDGLHQAIEAKEGVRVKEENQTIASITFQNYFRLYGKLAGMTGTADTEAYEFQQIYNLEVAVIPTHMPMIRDDGADLVYLTQKDKFDAIIEDIEDCHERGQPVLVGTTSIETSEYLSGLLGKKQIPHQVLNAKYHEREAEIIIQAGRPGTVTIATNMAGRGTDIVLGGNIEAELKRRDVTEESVIKESRKEWQGLHEKVIDSGGLHIVGTERHESRRIDNQLRGRSGRQGDPGSSRFYLSMEDNLMRIFGDPERTKRLLSRAGMQQGEAIESKLLSRQIERAQRKVEAHNFDIRKQLLEYDDVANDPRKVV</sequence>
<dbReference type="CDD" id="cd18803">
    <property type="entry name" value="SF2_C_secA"/>
    <property type="match status" value="1"/>
</dbReference>
<comment type="subcellular location">
    <subcellularLocation>
        <location evidence="1">Cell membrane</location>
        <topology evidence="1">Peripheral membrane protein</topology>
        <orientation evidence="1">Cytoplasmic side</orientation>
    </subcellularLocation>
</comment>
<evidence type="ECO:0000256" key="4">
    <source>
        <dbReference type="ARBA" id="ARBA00022475"/>
    </source>
</evidence>
<evidence type="ECO:0000259" key="12">
    <source>
        <dbReference type="PROSITE" id="PS51192"/>
    </source>
</evidence>
<feature type="domain" description="Helicase ATP-binding" evidence="12">
    <location>
        <begin position="92"/>
        <end position="250"/>
    </location>
</feature>
<keyword evidence="5" id="KW-0963">Cytoplasm</keyword>
<protein>
    <submittedName>
        <fullName evidence="15">Uncharacterized protein</fullName>
    </submittedName>
</protein>
<dbReference type="PRINTS" id="PR00906">
    <property type="entry name" value="SECA"/>
</dbReference>
<evidence type="ECO:0000256" key="11">
    <source>
        <dbReference type="ARBA" id="ARBA00023136"/>
    </source>
</evidence>
<feature type="domain" description="SecA family profile" evidence="14">
    <location>
        <begin position="6"/>
        <end position="674"/>
    </location>
</feature>
<dbReference type="PROSITE" id="PS51196">
    <property type="entry name" value="SECA_MOTOR_DEAD"/>
    <property type="match status" value="1"/>
</dbReference>
<dbReference type="EMBL" id="UINC01005630">
    <property type="protein sequence ID" value="SVA22542.1"/>
    <property type="molecule type" value="Genomic_DNA"/>
</dbReference>
<keyword evidence="10" id="KW-0811">Translocation</keyword>
<evidence type="ECO:0000256" key="5">
    <source>
        <dbReference type="ARBA" id="ARBA00022490"/>
    </source>
</evidence>
<evidence type="ECO:0000256" key="2">
    <source>
        <dbReference type="ARBA" id="ARBA00007650"/>
    </source>
</evidence>
<dbReference type="InterPro" id="IPR001650">
    <property type="entry name" value="Helicase_C-like"/>
</dbReference>
<dbReference type="InterPro" id="IPR036670">
    <property type="entry name" value="SecA_X-link_sf"/>
</dbReference>
<dbReference type="PROSITE" id="PS51194">
    <property type="entry name" value="HELICASE_CTER"/>
    <property type="match status" value="1"/>
</dbReference>
<dbReference type="SUPFAM" id="SSF54364">
    <property type="entry name" value="Translation initiation factor IF3, N-terminal domain"/>
    <property type="match status" value="1"/>
</dbReference>
<dbReference type="Pfam" id="PF07517">
    <property type="entry name" value="SecA_DEAD"/>
    <property type="match status" value="1"/>
</dbReference>
<evidence type="ECO:0000259" key="14">
    <source>
        <dbReference type="PROSITE" id="PS51196"/>
    </source>
</evidence>
<dbReference type="GO" id="GO:0017038">
    <property type="term" value="P:protein import"/>
    <property type="evidence" value="ECO:0007669"/>
    <property type="project" value="InterPro"/>
</dbReference>
<dbReference type="Pfam" id="PF21090">
    <property type="entry name" value="P-loop_SecA"/>
    <property type="match status" value="1"/>
</dbReference>
<dbReference type="GO" id="GO:0031522">
    <property type="term" value="C:cell envelope Sec protein transport complex"/>
    <property type="evidence" value="ECO:0007669"/>
    <property type="project" value="TreeGrafter"/>
</dbReference>
<dbReference type="GO" id="GO:0006605">
    <property type="term" value="P:protein targeting"/>
    <property type="evidence" value="ECO:0007669"/>
    <property type="project" value="InterPro"/>
</dbReference>
<dbReference type="NCBIfam" id="TIGR00963">
    <property type="entry name" value="secA"/>
    <property type="match status" value="1"/>
</dbReference>
<dbReference type="GO" id="GO:0005829">
    <property type="term" value="C:cytosol"/>
    <property type="evidence" value="ECO:0007669"/>
    <property type="project" value="TreeGrafter"/>
</dbReference>
<dbReference type="InterPro" id="IPR036787">
    <property type="entry name" value="T_IF-3_N_sf"/>
</dbReference>
<dbReference type="InterPro" id="IPR020937">
    <property type="entry name" value="SecA_CS"/>
</dbReference>
<keyword evidence="3" id="KW-0813">Transport</keyword>